<evidence type="ECO:0000313" key="3">
    <source>
        <dbReference type="Proteomes" id="UP000015445"/>
    </source>
</evidence>
<dbReference type="Gene3D" id="3.40.50.1010">
    <property type="entry name" value="5'-nuclease"/>
    <property type="match status" value="1"/>
</dbReference>
<dbReference type="Proteomes" id="UP000015445">
    <property type="component" value="Unassembled WGS sequence"/>
</dbReference>
<organism evidence="2 3">
    <name type="scientific">Leptospira alstonii serovar Pingchang str. 80-412</name>
    <dbReference type="NCBI Taxonomy" id="1218564"/>
    <lineage>
        <taxon>Bacteria</taxon>
        <taxon>Pseudomonadati</taxon>
        <taxon>Spirochaetota</taxon>
        <taxon>Spirochaetia</taxon>
        <taxon>Leptospirales</taxon>
        <taxon>Leptospiraceae</taxon>
        <taxon>Leptospira</taxon>
    </lineage>
</organism>
<dbReference type="SUPFAM" id="SSF88723">
    <property type="entry name" value="PIN domain-like"/>
    <property type="match status" value="1"/>
</dbReference>
<dbReference type="AlphaFoldDB" id="T0FVQ0"/>
<gene>
    <name evidence="2" type="ORF">LEP1GSC193_2976</name>
</gene>
<dbReference type="InterPro" id="IPR029060">
    <property type="entry name" value="PIN-like_dom_sf"/>
</dbReference>
<sequence length="150" mass="17943">MISLFMPVYIDTSFFLSIIFEDTNYELSYESWIQDDYRFSSSLLEIESFVNIHKIYRENRKVLSKTWLTEKLTRQKDLLSEIHLKRIGSEIYERIRKNEKLTFLKSLDSIHLSTASLIADVLKDRITICTYDKNIRKIAFDMNFKLCDFS</sequence>
<evidence type="ECO:0000259" key="1">
    <source>
        <dbReference type="Pfam" id="PF01850"/>
    </source>
</evidence>
<evidence type="ECO:0000313" key="2">
    <source>
        <dbReference type="EMBL" id="EQA81700.1"/>
    </source>
</evidence>
<comment type="caution">
    <text evidence="2">The sequence shown here is derived from an EMBL/GenBank/DDBJ whole genome shotgun (WGS) entry which is preliminary data.</text>
</comment>
<dbReference type="EMBL" id="AOHD02000018">
    <property type="protein sequence ID" value="EQA81700.1"/>
    <property type="molecule type" value="Genomic_DNA"/>
</dbReference>
<feature type="domain" description="PIN" evidence="1">
    <location>
        <begin position="8"/>
        <end position="140"/>
    </location>
</feature>
<name>T0FVQ0_9LEPT</name>
<proteinExistence type="predicted"/>
<accession>T0FVQ0</accession>
<reference evidence="2" key="1">
    <citation type="submission" date="2013-05" db="EMBL/GenBank/DDBJ databases">
        <authorList>
            <person name="Harkins D.M."/>
            <person name="Durkin A.S."/>
            <person name="Brinkac L.M."/>
            <person name="Haft D.H."/>
            <person name="Selengut J.D."/>
            <person name="Sanka R."/>
            <person name="DePew J."/>
            <person name="Purushe J."/>
            <person name="Galloway R.L."/>
            <person name="Vinetz J.M."/>
            <person name="Sutton G.G."/>
            <person name="Nierman W.C."/>
            <person name="Fouts D.E."/>
        </authorList>
    </citation>
    <scope>NUCLEOTIDE SEQUENCE [LARGE SCALE GENOMIC DNA]</scope>
    <source>
        <strain evidence="2">80-412</strain>
    </source>
</reference>
<dbReference type="Pfam" id="PF01850">
    <property type="entry name" value="PIN"/>
    <property type="match status" value="1"/>
</dbReference>
<dbReference type="InterPro" id="IPR002716">
    <property type="entry name" value="PIN_dom"/>
</dbReference>
<protein>
    <submittedName>
        <fullName evidence="2">PIN domain protein</fullName>
    </submittedName>
</protein>
<keyword evidence="3" id="KW-1185">Reference proteome</keyword>